<evidence type="ECO:0000313" key="3">
    <source>
        <dbReference type="Proteomes" id="UP000831534"/>
    </source>
</evidence>
<protein>
    <submittedName>
        <fullName evidence="2">Uncharacterized protein</fullName>
    </submittedName>
</protein>
<accession>A0A8T9MZ49</accession>
<sequence length="82" mass="8995">MMRYCRFALYQAGKSRVKHYHGAVRHFLTAPPRLQHKSVRLCFGAAFARGFGGRGGRIVQSGTGTGSRSKPRSNTSSIHCTA</sequence>
<feature type="compositionally biased region" description="Polar residues" evidence="1">
    <location>
        <begin position="60"/>
        <end position="82"/>
    </location>
</feature>
<keyword evidence="3" id="KW-1185">Reference proteome</keyword>
<reference evidence="2" key="1">
    <citation type="submission" date="2021-12" db="EMBL/GenBank/DDBJ databases">
        <authorList>
            <person name="Veyrier F.J."/>
        </authorList>
    </citation>
    <scope>NUCLEOTIDE SEQUENCE</scope>
    <source>
        <strain evidence="2">17694</strain>
    </source>
</reference>
<evidence type="ECO:0000313" key="2">
    <source>
        <dbReference type="EMBL" id="UOP05758.1"/>
    </source>
</evidence>
<dbReference type="EMBL" id="CP091521">
    <property type="protein sequence ID" value="UOP05758.1"/>
    <property type="molecule type" value="Genomic_DNA"/>
</dbReference>
<reference evidence="2" key="2">
    <citation type="journal article" date="2022" name="Res Sq">
        <title>Evolution of multicellular longitudinally dividing oral cavity symbionts (Neisseriaceae).</title>
        <authorList>
            <person name="Nyongesa S."/>
            <person name="Weber P."/>
            <person name="Bernet E."/>
            <person name="Pullido F."/>
            <person name="Nieckarz M."/>
            <person name="Delaby M."/>
            <person name="Nieves C."/>
            <person name="Viehboeck T."/>
            <person name="Krause N."/>
            <person name="Rivera-Millot A."/>
            <person name="Nakamura A."/>
            <person name="Vischer N."/>
            <person name="VanNieuwenhze M."/>
            <person name="Brun Y."/>
            <person name="Cava F."/>
            <person name="Bulgheresi S."/>
            <person name="Veyrier F."/>
        </authorList>
    </citation>
    <scope>NUCLEOTIDE SEQUENCE</scope>
    <source>
        <strain evidence="2">17694</strain>
    </source>
</reference>
<evidence type="ECO:0000256" key="1">
    <source>
        <dbReference type="SAM" id="MobiDB-lite"/>
    </source>
</evidence>
<dbReference type="AlphaFoldDB" id="A0A8T9MZ49"/>
<name>A0A8T9MZ49_9NEIS</name>
<proteinExistence type="predicted"/>
<dbReference type="Proteomes" id="UP000831534">
    <property type="component" value="Chromosome"/>
</dbReference>
<gene>
    <name evidence="2" type="ORF">LVJ77_04055</name>
</gene>
<organism evidence="2 3">
    <name type="scientific">Conchiformibius kuhniae</name>
    <dbReference type="NCBI Taxonomy" id="211502"/>
    <lineage>
        <taxon>Bacteria</taxon>
        <taxon>Pseudomonadati</taxon>
        <taxon>Pseudomonadota</taxon>
        <taxon>Betaproteobacteria</taxon>
        <taxon>Neisseriales</taxon>
        <taxon>Neisseriaceae</taxon>
        <taxon>Conchiformibius</taxon>
    </lineage>
</organism>
<feature type="region of interest" description="Disordered" evidence="1">
    <location>
        <begin position="58"/>
        <end position="82"/>
    </location>
</feature>